<reference evidence="2 3" key="1">
    <citation type="journal article" date="2021" name="Hortic Res">
        <title>The domestication of Cucurbita argyrosperma as revealed by the genome of its wild relative.</title>
        <authorList>
            <person name="Barrera-Redondo J."/>
            <person name="Sanchez-de la Vega G."/>
            <person name="Aguirre-Liguori J.A."/>
            <person name="Castellanos-Morales G."/>
            <person name="Gutierrez-Guerrero Y.T."/>
            <person name="Aguirre-Dugua X."/>
            <person name="Aguirre-Planter E."/>
            <person name="Tenaillon M.I."/>
            <person name="Lira-Saade R."/>
            <person name="Eguiarte L.E."/>
        </authorList>
    </citation>
    <scope>NUCLEOTIDE SEQUENCE [LARGE SCALE GENOMIC DNA]</scope>
    <source>
        <strain evidence="2">JBR-2021</strain>
    </source>
</reference>
<feature type="non-terminal residue" evidence="2">
    <location>
        <position position="1"/>
    </location>
</feature>
<dbReference type="AlphaFoldDB" id="A0AAV6NRQ7"/>
<accession>A0AAV6NRQ7</accession>
<dbReference type="Proteomes" id="UP000685013">
    <property type="component" value="Chromosome 4"/>
</dbReference>
<comment type="caution">
    <text evidence="2">The sequence shown here is derived from an EMBL/GenBank/DDBJ whole genome shotgun (WGS) entry which is preliminary data.</text>
</comment>
<evidence type="ECO:0000313" key="3">
    <source>
        <dbReference type="Proteomes" id="UP000685013"/>
    </source>
</evidence>
<evidence type="ECO:0000256" key="1">
    <source>
        <dbReference type="SAM" id="MobiDB-lite"/>
    </source>
</evidence>
<protein>
    <submittedName>
        <fullName evidence="2">Uncharacterized protein</fullName>
    </submittedName>
</protein>
<feature type="region of interest" description="Disordered" evidence="1">
    <location>
        <begin position="29"/>
        <end position="52"/>
    </location>
</feature>
<name>A0AAV6NRQ7_9ROSI</name>
<organism evidence="2 3">
    <name type="scientific">Cucurbita argyrosperma subsp. sororia</name>
    <dbReference type="NCBI Taxonomy" id="37648"/>
    <lineage>
        <taxon>Eukaryota</taxon>
        <taxon>Viridiplantae</taxon>
        <taxon>Streptophyta</taxon>
        <taxon>Embryophyta</taxon>
        <taxon>Tracheophyta</taxon>
        <taxon>Spermatophyta</taxon>
        <taxon>Magnoliopsida</taxon>
        <taxon>eudicotyledons</taxon>
        <taxon>Gunneridae</taxon>
        <taxon>Pentapetalae</taxon>
        <taxon>rosids</taxon>
        <taxon>fabids</taxon>
        <taxon>Cucurbitales</taxon>
        <taxon>Cucurbitaceae</taxon>
        <taxon>Cucurbiteae</taxon>
        <taxon>Cucurbita</taxon>
    </lineage>
</organism>
<gene>
    <name evidence="2" type="ORF">SDJN03_07049</name>
</gene>
<proteinExistence type="predicted"/>
<evidence type="ECO:0000313" key="2">
    <source>
        <dbReference type="EMBL" id="KAG6601816.1"/>
    </source>
</evidence>
<dbReference type="EMBL" id="JAGKQH010000004">
    <property type="protein sequence ID" value="KAG6601816.1"/>
    <property type="molecule type" value="Genomic_DNA"/>
</dbReference>
<keyword evidence="3" id="KW-1185">Reference proteome</keyword>
<sequence>MMVGGAGGRRAASREEEYELSILLQKSLANTQNKKKKNTPEGPSAARKPQVSKCLHKKRRQWASFKAALGITRLSENACCFSVNPYVLPSFSSAVFTHFTLLPFSRAARTCIQRRFLGLYVQGVGSPPFYVQVSRHGSVPFLSLELRLASRLGRRDSNPPPSAAAFFSIGSAI</sequence>